<feature type="site" description="Increases nucleophilicity of active site Cys" evidence="7">
    <location>
        <position position="432"/>
    </location>
</feature>
<dbReference type="Gene3D" id="3.40.50.300">
    <property type="entry name" value="P-loop containing nucleotide triphosphate hydrolases"/>
    <property type="match status" value="1"/>
</dbReference>
<protein>
    <recommendedName>
        <fullName evidence="7">Cobyrinate a,c-diamide synthase</fullName>
        <ecNumber evidence="7">6.3.5.11</ecNumber>
    </recommendedName>
    <alternativeName>
        <fullName evidence="7">Cobyrinic acid a,c-diamide synthetase</fullName>
    </alternativeName>
</protein>
<evidence type="ECO:0000259" key="9">
    <source>
        <dbReference type="Pfam" id="PF07685"/>
    </source>
</evidence>
<dbReference type="PANTHER" id="PTHR43873:SF1">
    <property type="entry name" value="COBYRINATE A,C-DIAMIDE SYNTHASE"/>
    <property type="match status" value="1"/>
</dbReference>
<name>A0A0F4KQU5_9LACO</name>
<reference evidence="10 11" key="1">
    <citation type="submission" date="2014-12" db="EMBL/GenBank/DDBJ databases">
        <title>Comparative genomics of the lactic acid bacteria isolated from the honey bee gut.</title>
        <authorList>
            <person name="Ellegaard K.M."/>
            <person name="Tamarit D."/>
            <person name="Javelind E."/>
            <person name="Olofsson T."/>
            <person name="Andersson S.G."/>
            <person name="Vasquez A."/>
        </authorList>
    </citation>
    <scope>NUCLEOTIDE SEQUENCE [LARGE SCALE GENOMIC DNA]</scope>
    <source>
        <strain evidence="10 11">Hon2</strain>
    </source>
</reference>
<dbReference type="GO" id="GO:0009236">
    <property type="term" value="P:cobalamin biosynthetic process"/>
    <property type="evidence" value="ECO:0007669"/>
    <property type="project" value="UniProtKB-UniRule"/>
</dbReference>
<dbReference type="NCBIfam" id="TIGR00379">
    <property type="entry name" value="cobB"/>
    <property type="match status" value="1"/>
</dbReference>
<dbReference type="InterPro" id="IPR029062">
    <property type="entry name" value="Class_I_gatase-like"/>
</dbReference>
<evidence type="ECO:0000256" key="1">
    <source>
        <dbReference type="ARBA" id="ARBA00001946"/>
    </source>
</evidence>
<dbReference type="GO" id="GO:0042242">
    <property type="term" value="F:cobyrinic acid a,c-diamide synthase activity"/>
    <property type="evidence" value="ECO:0007669"/>
    <property type="project" value="UniProtKB-UniRule"/>
</dbReference>
<dbReference type="EMBL" id="JXBZ01000009">
    <property type="protein sequence ID" value="KJY48384.1"/>
    <property type="molecule type" value="Genomic_DNA"/>
</dbReference>
<dbReference type="RefSeq" id="WP_045923271.1">
    <property type="nucleotide sequence ID" value="NZ_JBHTHW010000005.1"/>
</dbReference>
<evidence type="ECO:0000256" key="3">
    <source>
        <dbReference type="ARBA" id="ARBA00022741"/>
    </source>
</evidence>
<comment type="cofactor">
    <cofactor evidence="1 7">
        <name>Mg(2+)</name>
        <dbReference type="ChEBI" id="CHEBI:18420"/>
    </cofactor>
</comment>
<comment type="domain">
    <text evidence="7">Comprises of two domains. The C-terminal domain contains the binding site for glutamine and catalyzes the hydrolysis of this substrate to glutamate and ammonia. The N-terminal domain is anticipated to bind ATP and cobyrinate and catalyzes the ultimate synthesis of the diamide product. The ammonia produced via the glutaminase domain is probably translocated to the adjacent domain via a molecular tunnel, where it reacts with an activated intermediate.</text>
</comment>
<dbReference type="InterPro" id="IPR027417">
    <property type="entry name" value="P-loop_NTPase"/>
</dbReference>
<evidence type="ECO:0000313" key="10">
    <source>
        <dbReference type="EMBL" id="KJY48384.1"/>
    </source>
</evidence>
<dbReference type="HOGENOM" id="CLU_022752_2_0_9"/>
<dbReference type="CDD" id="cd05388">
    <property type="entry name" value="CobB_N"/>
    <property type="match status" value="1"/>
</dbReference>
<dbReference type="CDD" id="cd03130">
    <property type="entry name" value="GATase1_CobB"/>
    <property type="match status" value="1"/>
</dbReference>
<dbReference type="PATRIC" id="fig|1218508.4.peg.1436"/>
<dbReference type="UniPathway" id="UPA00148">
    <property type="reaction ID" value="UER00231"/>
</dbReference>
<dbReference type="PROSITE" id="PS51274">
    <property type="entry name" value="GATASE_COBBQ"/>
    <property type="match status" value="1"/>
</dbReference>
<comment type="miscellaneous">
    <text evidence="7">The a and c carboxylates of cobyrinate are activated for nucleophilic attack via formation of a phosphorylated intermediate by ATP. CbiA catalyzes first the amidation of the c-carboxylate, and then that of the a-carboxylate.</text>
</comment>
<evidence type="ECO:0000313" key="11">
    <source>
        <dbReference type="Proteomes" id="UP000033695"/>
    </source>
</evidence>
<evidence type="ECO:0000256" key="6">
    <source>
        <dbReference type="ARBA" id="ARBA00022962"/>
    </source>
</evidence>
<dbReference type="SUPFAM" id="SSF52540">
    <property type="entry name" value="P-loop containing nucleoside triphosphate hydrolases"/>
    <property type="match status" value="1"/>
</dbReference>
<evidence type="ECO:0000256" key="2">
    <source>
        <dbReference type="ARBA" id="ARBA00022598"/>
    </source>
</evidence>
<dbReference type="AlphaFoldDB" id="A0A0F4KQU5"/>
<evidence type="ECO:0000256" key="5">
    <source>
        <dbReference type="ARBA" id="ARBA00022842"/>
    </source>
</evidence>
<dbReference type="InterPro" id="IPR004484">
    <property type="entry name" value="CbiA/CobB_synth"/>
</dbReference>
<dbReference type="SUPFAM" id="SSF52317">
    <property type="entry name" value="Class I glutamine amidotransferase-like"/>
    <property type="match status" value="1"/>
</dbReference>
<keyword evidence="5 7" id="KW-0460">Magnesium</keyword>
<sequence>MKKILIAGGTSGSGKTTITLGILAALSKKYRIQPYKVGPDYVDTKFHSRITGIQSRNLDNFLVPDKKILAYLFTKNNKKIDLALVEGVMGLYDGLGTDKDAYSTASIAKQLDLPVILVINAKATSTSAAAMIKGYLDFDPQVRIKGVILNNIMSQNHYELVKGAIERYSSIKVLGYLPFDQSLALPSRQLGLIPDNELDDIDQKINHLASLVQKYIDLNLFLKLAEPVSKVTPLTMSLPTKHFKLGIAQDLAFNFYYADNLELLRKVGIELITFSPMKDQHLPKVDALYFGGGYPEEFAQELSRNESLKQQILAFSQQNRPIYAECGGLMYLGRFLRTTQRDYPMVGIFPGYSEMTPRLKRFGYCYAQAQQDTLIALKGQSVVGHEFHHSVFHYQNQELRPVLKMTKVRDGHITNSWWGGYQIQKTFASYLHVHFFQSQQFIQHFLNSLGDHG</sequence>
<dbReference type="Pfam" id="PF01656">
    <property type="entry name" value="CbiA"/>
    <property type="match status" value="1"/>
</dbReference>
<feature type="domain" description="CobB/CobQ-like glutamine amidotransferase" evidence="9">
    <location>
        <begin position="245"/>
        <end position="439"/>
    </location>
</feature>
<organism evidence="10 11">
    <name type="scientific">Bombilactobacillus mellis</name>
    <dbReference type="NCBI Taxonomy" id="1218508"/>
    <lineage>
        <taxon>Bacteria</taxon>
        <taxon>Bacillati</taxon>
        <taxon>Bacillota</taxon>
        <taxon>Bacilli</taxon>
        <taxon>Lactobacillales</taxon>
        <taxon>Lactobacillaceae</taxon>
        <taxon>Bombilactobacillus</taxon>
    </lineage>
</organism>
<dbReference type="PANTHER" id="PTHR43873">
    <property type="entry name" value="COBYRINATE A,C-DIAMIDE SYNTHASE"/>
    <property type="match status" value="1"/>
</dbReference>
<keyword evidence="7" id="KW-0169">Cobalamin biosynthesis</keyword>
<comment type="function">
    <text evidence="7">Catalyzes the ATP-dependent amidation of the two carboxylate groups at positions a and c of cobyrinate, using either L-glutamine or ammonia as the nitrogen source.</text>
</comment>
<dbReference type="NCBIfam" id="NF002204">
    <property type="entry name" value="PRK01077.1"/>
    <property type="match status" value="1"/>
</dbReference>
<dbReference type="Gene3D" id="3.40.50.880">
    <property type="match status" value="1"/>
</dbReference>
<evidence type="ECO:0000259" key="8">
    <source>
        <dbReference type="Pfam" id="PF01656"/>
    </source>
</evidence>
<gene>
    <name evidence="10" type="primary">cobB</name>
    <name evidence="7" type="synonym">cbiA</name>
    <name evidence="10" type="ORF">JG29_14440</name>
</gene>
<comment type="catalytic activity">
    <reaction evidence="7">
        <text>cob(II)yrinate + 2 L-glutamine + 2 ATP + 2 H2O = cob(II)yrinate a,c diamide + 2 L-glutamate + 2 ADP + 2 phosphate + 2 H(+)</text>
        <dbReference type="Rhea" id="RHEA:26289"/>
        <dbReference type="ChEBI" id="CHEBI:15377"/>
        <dbReference type="ChEBI" id="CHEBI:15378"/>
        <dbReference type="ChEBI" id="CHEBI:29985"/>
        <dbReference type="ChEBI" id="CHEBI:30616"/>
        <dbReference type="ChEBI" id="CHEBI:43474"/>
        <dbReference type="ChEBI" id="CHEBI:58359"/>
        <dbReference type="ChEBI" id="CHEBI:58537"/>
        <dbReference type="ChEBI" id="CHEBI:58894"/>
        <dbReference type="ChEBI" id="CHEBI:456216"/>
        <dbReference type="EC" id="6.3.5.11"/>
    </reaction>
</comment>
<dbReference type="Pfam" id="PF07685">
    <property type="entry name" value="GATase_3"/>
    <property type="match status" value="1"/>
</dbReference>
<proteinExistence type="inferred from homology"/>
<keyword evidence="6 7" id="KW-0315">Glutamine amidotransferase</keyword>
<dbReference type="GO" id="GO:0005524">
    <property type="term" value="F:ATP binding"/>
    <property type="evidence" value="ECO:0007669"/>
    <property type="project" value="UniProtKB-UniRule"/>
</dbReference>
<dbReference type="InterPro" id="IPR002586">
    <property type="entry name" value="CobQ/CobB/MinD/ParA_Nub-bd_dom"/>
</dbReference>
<keyword evidence="4 7" id="KW-0067">ATP-binding</keyword>
<dbReference type="STRING" id="1218508.JG29_14440"/>
<comment type="pathway">
    <text evidence="7">Cofactor biosynthesis; adenosylcobalamin biosynthesis; cob(II)yrinate a,c-diamide from sirohydrochlorin (anaerobic route): step 10/10.</text>
</comment>
<dbReference type="HAMAP" id="MF_00027">
    <property type="entry name" value="CobB_CbiA"/>
    <property type="match status" value="1"/>
</dbReference>
<evidence type="ECO:0000256" key="4">
    <source>
        <dbReference type="ARBA" id="ARBA00022840"/>
    </source>
</evidence>
<keyword evidence="11" id="KW-1185">Reference proteome</keyword>
<accession>A0A0F4KQU5</accession>
<comment type="caution">
    <text evidence="10">The sequence shown here is derived from an EMBL/GenBank/DDBJ whole genome shotgun (WGS) entry which is preliminary data.</text>
</comment>
<keyword evidence="2 7" id="KW-0436">Ligase</keyword>
<feature type="domain" description="CobQ/CobB/MinD/ParA nucleotide binding" evidence="8">
    <location>
        <begin position="4"/>
        <end position="189"/>
    </location>
</feature>
<dbReference type="OrthoDB" id="9764035at2"/>
<dbReference type="Proteomes" id="UP000033695">
    <property type="component" value="Unassembled WGS sequence"/>
</dbReference>
<comment type="similarity">
    <text evidence="7">Belongs to the CobB/CbiA family.</text>
</comment>
<dbReference type="EC" id="6.3.5.11" evidence="7"/>
<evidence type="ECO:0000256" key="7">
    <source>
        <dbReference type="HAMAP-Rule" id="MF_00027"/>
    </source>
</evidence>
<dbReference type="InterPro" id="IPR011698">
    <property type="entry name" value="GATase_3"/>
</dbReference>
<keyword evidence="3 7" id="KW-0547">Nucleotide-binding</keyword>
<feature type="active site" description="Nucleophile" evidence="7">
    <location>
        <position position="326"/>
    </location>
</feature>